<proteinExistence type="predicted"/>
<keyword evidence="4" id="KW-1185">Reference proteome</keyword>
<dbReference type="EMBL" id="JAPYKS010000044">
    <property type="protein sequence ID" value="MEI9412964.1"/>
    <property type="molecule type" value="Genomic_DNA"/>
</dbReference>
<feature type="domain" description="FAD-dependent urate hydroxylase HpyO/Asp monooxygenase CreE-like FAD/NAD(P)-binding" evidence="2">
    <location>
        <begin position="14"/>
        <end position="163"/>
    </location>
</feature>
<evidence type="ECO:0000259" key="2">
    <source>
        <dbReference type="Pfam" id="PF13454"/>
    </source>
</evidence>
<feature type="transmembrane region" description="Helical" evidence="1">
    <location>
        <begin position="12"/>
        <end position="30"/>
    </location>
</feature>
<dbReference type="PANTHER" id="PTHR40254">
    <property type="entry name" value="BLR0577 PROTEIN"/>
    <property type="match status" value="1"/>
</dbReference>
<dbReference type="SUPFAM" id="SSF51905">
    <property type="entry name" value="FAD/NAD(P)-binding domain"/>
    <property type="match status" value="1"/>
</dbReference>
<dbReference type="PANTHER" id="PTHR40254:SF1">
    <property type="entry name" value="BLR0577 PROTEIN"/>
    <property type="match status" value="1"/>
</dbReference>
<protein>
    <submittedName>
        <fullName evidence="3">FAD/NAD(P)-binding domain-containing protein</fullName>
    </submittedName>
</protein>
<accession>A0ABU8L4S0</accession>
<dbReference type="InterPro" id="IPR036188">
    <property type="entry name" value="FAD/NAD-bd_sf"/>
</dbReference>
<comment type="caution">
    <text evidence="3">The sequence shown here is derived from an EMBL/GenBank/DDBJ whole genome shotgun (WGS) entry which is preliminary data.</text>
</comment>
<dbReference type="Pfam" id="PF13454">
    <property type="entry name" value="NAD_binding_9"/>
    <property type="match status" value="1"/>
</dbReference>
<organism evidence="3 4">
    <name type="scientific">Mesorhizobium salmacidum</name>
    <dbReference type="NCBI Taxonomy" id="3015171"/>
    <lineage>
        <taxon>Bacteria</taxon>
        <taxon>Pseudomonadati</taxon>
        <taxon>Pseudomonadota</taxon>
        <taxon>Alphaproteobacteria</taxon>
        <taxon>Hyphomicrobiales</taxon>
        <taxon>Phyllobacteriaceae</taxon>
        <taxon>Mesorhizobium</taxon>
    </lineage>
</organism>
<keyword evidence="1" id="KW-1133">Transmembrane helix</keyword>
<dbReference type="Proteomes" id="UP001387293">
    <property type="component" value="Unassembled WGS sequence"/>
</dbReference>
<dbReference type="RefSeq" id="WP_337109310.1">
    <property type="nucleotide sequence ID" value="NZ_JAPYKS010000044.1"/>
</dbReference>
<keyword evidence="1" id="KW-0472">Membrane</keyword>
<evidence type="ECO:0000313" key="3">
    <source>
        <dbReference type="EMBL" id="MEI9412964.1"/>
    </source>
</evidence>
<gene>
    <name evidence="3" type="ORF">O7A60_30095</name>
</gene>
<evidence type="ECO:0000313" key="4">
    <source>
        <dbReference type="Proteomes" id="UP001387293"/>
    </source>
</evidence>
<evidence type="ECO:0000256" key="1">
    <source>
        <dbReference type="SAM" id="Phobius"/>
    </source>
</evidence>
<dbReference type="Gene3D" id="3.50.50.60">
    <property type="entry name" value="FAD/NAD(P)-binding domain"/>
    <property type="match status" value="2"/>
</dbReference>
<dbReference type="InterPro" id="IPR052189">
    <property type="entry name" value="L-asp_N-monooxygenase_NS-form"/>
</dbReference>
<keyword evidence="1" id="KW-0812">Transmembrane</keyword>
<sequence>MTGRTDSITPSSIIIVGGGASGVVLAAHLLKSPNPDLRVTLIEKRPHFGQGIAYSTLLSAHVLNVSAAGMSAYADDPGNFWRWLLERRLATPEQAPVYAPRSLYARYLKELLDDLETRERETGRLRLIREESLSISPTGSGVEVALANGTSVVAHLAVLATGHDEQPAQGHAIRMGSEADTALDPDSRIVVLGTGLSMVDAFLSLEQRGHRGDIIAVSRRGLLPSPHRKGNPIKLDVADIPLGTQLSYFVGWFRDLIRENQKAGVDWRDVVDGLRPFNQKIWQNWPASAKRRFVEHTKAWWDIHRHRMAPEVYARVTEAVQSGRIRPIAGRVVGVTPGDGFAVEVQSRHTQRLETFDVARIYDCSGIVRDISTSSNSVVRSLVDRGLARPDPLRIGLDVSANCEIIAADGTVSRKILAVGPLTRGTFFEIDAIPDIRVQCARLSKLLLG</sequence>
<dbReference type="InterPro" id="IPR038732">
    <property type="entry name" value="HpyO/CreE_NAD-binding"/>
</dbReference>
<reference evidence="3 4" key="1">
    <citation type="submission" date="2022-12" db="EMBL/GenBank/DDBJ databases">
        <authorList>
            <person name="Muema E."/>
        </authorList>
    </citation>
    <scope>NUCLEOTIDE SEQUENCE [LARGE SCALE GENOMIC DNA]</scope>
    <source>
        <strain evidence="4">1326</strain>
    </source>
</reference>
<name>A0ABU8L4S0_9HYPH</name>